<dbReference type="GO" id="GO:0016787">
    <property type="term" value="F:hydrolase activity"/>
    <property type="evidence" value="ECO:0007669"/>
    <property type="project" value="UniProtKB-KW"/>
</dbReference>
<dbReference type="EMBL" id="FXYH01000002">
    <property type="protein sequence ID" value="SMX36238.1"/>
    <property type="molecule type" value="Genomic_DNA"/>
</dbReference>
<dbReference type="SFLD" id="SFLDS00003">
    <property type="entry name" value="Haloacid_Dehalogenase"/>
    <property type="match status" value="1"/>
</dbReference>
<dbReference type="InterPro" id="IPR006439">
    <property type="entry name" value="HAD-SF_hydro_IA"/>
</dbReference>
<dbReference type="NCBIfam" id="TIGR01509">
    <property type="entry name" value="HAD-SF-IA-v3"/>
    <property type="match status" value="1"/>
</dbReference>
<accession>A0A238K010</accession>
<dbReference type="Proteomes" id="UP000220836">
    <property type="component" value="Unassembled WGS sequence"/>
</dbReference>
<dbReference type="RefSeq" id="WP_097803278.1">
    <property type="nucleotide sequence ID" value="NZ_FXYH01000002.1"/>
</dbReference>
<keyword evidence="2" id="KW-1185">Reference proteome</keyword>
<dbReference type="PANTHER" id="PTHR18901:SF38">
    <property type="entry name" value="PSEUDOURIDINE-5'-PHOSPHATASE"/>
    <property type="match status" value="1"/>
</dbReference>
<dbReference type="InterPro" id="IPR023214">
    <property type="entry name" value="HAD_sf"/>
</dbReference>
<reference evidence="1 2" key="1">
    <citation type="submission" date="2017-05" db="EMBL/GenBank/DDBJ databases">
        <authorList>
            <person name="Song R."/>
            <person name="Chenine A.L."/>
            <person name="Ruprecht R.M."/>
        </authorList>
    </citation>
    <scope>NUCLEOTIDE SEQUENCE [LARGE SCALE GENOMIC DNA]</scope>
    <source>
        <strain evidence="1 2">CECT 8663</strain>
    </source>
</reference>
<dbReference type="OrthoDB" id="9782449at2"/>
<dbReference type="EC" id="3.1.3.-" evidence="1"/>
<dbReference type="InterPro" id="IPR023198">
    <property type="entry name" value="PGP-like_dom2"/>
</dbReference>
<dbReference type="PANTHER" id="PTHR18901">
    <property type="entry name" value="2-DEOXYGLUCOSE-6-PHOSPHATE PHOSPHATASE 2"/>
    <property type="match status" value="1"/>
</dbReference>
<evidence type="ECO:0000313" key="2">
    <source>
        <dbReference type="Proteomes" id="UP000220836"/>
    </source>
</evidence>
<protein>
    <submittedName>
        <fullName evidence="1">Fructose-1-phosphate phosphatase YqaB</fullName>
        <ecNumber evidence="1">3.1.3.-</ecNumber>
    </submittedName>
</protein>
<organism evidence="1 2">
    <name type="scientific">Pelagimonas varians</name>
    <dbReference type="NCBI Taxonomy" id="696760"/>
    <lineage>
        <taxon>Bacteria</taxon>
        <taxon>Pseudomonadati</taxon>
        <taxon>Pseudomonadota</taxon>
        <taxon>Alphaproteobacteria</taxon>
        <taxon>Rhodobacterales</taxon>
        <taxon>Roseobacteraceae</taxon>
        <taxon>Pelagimonas</taxon>
    </lineage>
</organism>
<keyword evidence="1" id="KW-0378">Hydrolase</keyword>
<dbReference type="Gene3D" id="1.10.150.240">
    <property type="entry name" value="Putative phosphatase, domain 2"/>
    <property type="match status" value="1"/>
</dbReference>
<dbReference type="Gene3D" id="3.40.50.1000">
    <property type="entry name" value="HAD superfamily/HAD-like"/>
    <property type="match status" value="1"/>
</dbReference>
<sequence>MRYSAVIFDLDGTLIDTERQMTIAGMRAFEIMGIPVPDGFFDALVGVDFKTGLALIASKWPDLDFNQIDAVWAAETKALHTQGIPTKPGVDALLNQIDKLGLPKAIATSSFAHSAERKLKASGLAYRFETVISVDSITNPKPAADPYLFAAQQLGVPPESCLAFEDSETGSQSAYAAGMTVVLVPDVAPVTGRFSHHRAADLLAGAKLAGLL</sequence>
<dbReference type="CDD" id="cd07505">
    <property type="entry name" value="HAD_BPGM-like"/>
    <property type="match status" value="1"/>
</dbReference>
<evidence type="ECO:0000313" key="1">
    <source>
        <dbReference type="EMBL" id="SMX36238.1"/>
    </source>
</evidence>
<gene>
    <name evidence="1" type="primary">yqaB</name>
    <name evidence="1" type="ORF">PEV8663_00746</name>
</gene>
<dbReference type="AlphaFoldDB" id="A0A238K010"/>
<name>A0A238K010_9RHOB</name>
<dbReference type="Pfam" id="PF13419">
    <property type="entry name" value="HAD_2"/>
    <property type="match status" value="1"/>
</dbReference>
<dbReference type="InterPro" id="IPR041492">
    <property type="entry name" value="HAD_2"/>
</dbReference>
<dbReference type="SUPFAM" id="SSF56784">
    <property type="entry name" value="HAD-like"/>
    <property type="match status" value="1"/>
</dbReference>
<dbReference type="PRINTS" id="PR00413">
    <property type="entry name" value="HADHALOGNASE"/>
</dbReference>
<dbReference type="SFLD" id="SFLDG01129">
    <property type="entry name" value="C1.5:_HAD__Beta-PGM__Phosphata"/>
    <property type="match status" value="1"/>
</dbReference>
<proteinExistence type="predicted"/>
<dbReference type="InterPro" id="IPR036412">
    <property type="entry name" value="HAD-like_sf"/>
</dbReference>